<sequence>MGARSARAPTSASASATARARRPRARGGVVATRATTVNETATARDLPKVLVAGGGIAGLITAHACRRKGMEVTVFEKVRKYEPFGGPIQLQCNAQGALDSIDPDVAEAVMRAGTITGDRVNGLLDGVSGEWFYRFDTRKPCHENGLPLTLVLSRFELLDILSKGVGAENIEMGTVVEKYEHRGDKIVATLTDGTEHEGDVLIGADGIHSRLRKQMRGAETKLAYAGYAVYTAICDYSQPHREPVNTDPNKVGYQVFLGPKQYFVSSDVGNGQQQYYAFLEVPPGGDDEFAKCERWANYRDMLLDRFSDWCPAVLERLECTKPEDVERRDVNDLLPDPRWVDGRMALLGDSAHAVQPNLGQGGGQAIEGAYVLADELSKCEGGKGVQKALMMYAARRFLRTGAIHGLSRFSSLMNTFYRRYLGDEPYGWYPEPAKEMWHEVSKAKIPHPGSVVGQIALMATMPIILEYVGAGYGIPGVLGGASTGNGKDRVPKSQVPGISAPKRDLTADDFKMKGIPGLAK</sequence>
<dbReference type="Gene3D" id="3.50.50.60">
    <property type="entry name" value="FAD/NAD(P)-binding domain"/>
    <property type="match status" value="1"/>
</dbReference>
<evidence type="ECO:0000256" key="3">
    <source>
        <dbReference type="ARBA" id="ARBA00022827"/>
    </source>
</evidence>
<comment type="cofactor">
    <cofactor evidence="1">
        <name>FAD</name>
        <dbReference type="ChEBI" id="CHEBI:57692"/>
    </cofactor>
</comment>
<feature type="domain" description="FAD-binding" evidence="6">
    <location>
        <begin position="48"/>
        <end position="398"/>
    </location>
</feature>
<feature type="compositionally biased region" description="Basic and acidic residues" evidence="5">
    <location>
        <begin position="501"/>
        <end position="512"/>
    </location>
</feature>
<dbReference type="PRINTS" id="PR00420">
    <property type="entry name" value="RNGMNOXGNASE"/>
</dbReference>
<accession>A0A1Y5I7L9</accession>
<dbReference type="PANTHER" id="PTHR46496:SF1">
    <property type="entry name" value="ZEAXANTHIN EPOXIDASE, CHLOROPLASTIC"/>
    <property type="match status" value="1"/>
</dbReference>
<evidence type="ECO:0000313" key="7">
    <source>
        <dbReference type="EMBL" id="OUS44224.1"/>
    </source>
</evidence>
<dbReference type="EMBL" id="KZ155825">
    <property type="protein sequence ID" value="OUS44224.1"/>
    <property type="molecule type" value="Genomic_DNA"/>
</dbReference>
<dbReference type="GO" id="GO:0016491">
    <property type="term" value="F:oxidoreductase activity"/>
    <property type="evidence" value="ECO:0007669"/>
    <property type="project" value="UniProtKB-KW"/>
</dbReference>
<keyword evidence="4" id="KW-0560">Oxidoreductase</keyword>
<dbReference type="InterPro" id="IPR036188">
    <property type="entry name" value="FAD/NAD-bd_sf"/>
</dbReference>
<feature type="region of interest" description="Disordered" evidence="5">
    <location>
        <begin position="483"/>
        <end position="520"/>
    </location>
</feature>
<dbReference type="GO" id="GO:0071949">
    <property type="term" value="F:FAD binding"/>
    <property type="evidence" value="ECO:0007669"/>
    <property type="project" value="InterPro"/>
</dbReference>
<keyword evidence="3" id="KW-0274">FAD</keyword>
<dbReference type="SUPFAM" id="SSF51905">
    <property type="entry name" value="FAD/NAD(P)-binding domain"/>
    <property type="match status" value="1"/>
</dbReference>
<dbReference type="AlphaFoldDB" id="A0A1Y5I7L9"/>
<gene>
    <name evidence="7" type="ORF">BE221DRAFT_193663</name>
</gene>
<dbReference type="PANTHER" id="PTHR46496">
    <property type="match status" value="1"/>
</dbReference>
<dbReference type="Pfam" id="PF01494">
    <property type="entry name" value="FAD_binding_3"/>
    <property type="match status" value="1"/>
</dbReference>
<evidence type="ECO:0000256" key="1">
    <source>
        <dbReference type="ARBA" id="ARBA00001974"/>
    </source>
</evidence>
<reference evidence="7" key="1">
    <citation type="submission" date="2017-04" db="EMBL/GenBank/DDBJ databases">
        <title>Population genomics of picophytoplankton unveils novel chromosome hypervariability.</title>
        <authorList>
            <consortium name="DOE Joint Genome Institute"/>
            <person name="Blanc-Mathieu R."/>
            <person name="Krasovec M."/>
            <person name="Hebrard M."/>
            <person name="Yau S."/>
            <person name="Desgranges E."/>
            <person name="Martin J."/>
            <person name="Schackwitz W."/>
            <person name="Kuo A."/>
            <person name="Salin G."/>
            <person name="Donnadieu C."/>
            <person name="Desdevises Y."/>
            <person name="Sanchez-Ferandin S."/>
            <person name="Moreau H."/>
            <person name="Rivals E."/>
            <person name="Grigoriev I.V."/>
            <person name="Grimsley N."/>
            <person name="Eyre-Walker A."/>
            <person name="Piganeau G."/>
        </authorList>
    </citation>
    <scope>NUCLEOTIDE SEQUENCE [LARGE SCALE GENOMIC DNA]</scope>
    <source>
        <strain evidence="7">RCC 1115</strain>
    </source>
</reference>
<name>A0A1Y5I7L9_OSTTA</name>
<proteinExistence type="predicted"/>
<dbReference type="eggNOG" id="KOG2614">
    <property type="taxonomic scope" value="Eukaryota"/>
</dbReference>
<evidence type="ECO:0000256" key="5">
    <source>
        <dbReference type="SAM" id="MobiDB-lite"/>
    </source>
</evidence>
<dbReference type="InterPro" id="IPR002938">
    <property type="entry name" value="FAD-bd"/>
</dbReference>
<evidence type="ECO:0000256" key="4">
    <source>
        <dbReference type="ARBA" id="ARBA00023002"/>
    </source>
</evidence>
<keyword evidence="2" id="KW-0285">Flavoprotein</keyword>
<evidence type="ECO:0000256" key="2">
    <source>
        <dbReference type="ARBA" id="ARBA00022630"/>
    </source>
</evidence>
<dbReference type="Proteomes" id="UP000195557">
    <property type="component" value="Unassembled WGS sequence"/>
</dbReference>
<feature type="region of interest" description="Disordered" evidence="5">
    <location>
        <begin position="1"/>
        <end position="28"/>
    </location>
</feature>
<organism evidence="7">
    <name type="scientific">Ostreococcus tauri</name>
    <name type="common">Marine green alga</name>
    <dbReference type="NCBI Taxonomy" id="70448"/>
    <lineage>
        <taxon>Eukaryota</taxon>
        <taxon>Viridiplantae</taxon>
        <taxon>Chlorophyta</taxon>
        <taxon>Mamiellophyceae</taxon>
        <taxon>Mamiellales</taxon>
        <taxon>Bathycoccaceae</taxon>
        <taxon>Ostreococcus</taxon>
    </lineage>
</organism>
<feature type="compositionally biased region" description="Low complexity" evidence="5">
    <location>
        <begin position="1"/>
        <end position="18"/>
    </location>
</feature>
<evidence type="ECO:0000259" key="6">
    <source>
        <dbReference type="Pfam" id="PF01494"/>
    </source>
</evidence>
<protein>
    <recommendedName>
        <fullName evidence="6">FAD-binding domain-containing protein</fullName>
    </recommendedName>
</protein>